<keyword evidence="3" id="KW-1185">Reference proteome</keyword>
<dbReference type="EMBL" id="CP000529">
    <property type="protein sequence ID" value="ABM38051.1"/>
    <property type="molecule type" value="Genomic_DNA"/>
</dbReference>
<protein>
    <submittedName>
        <fullName evidence="2">Uncharacterized protein</fullName>
    </submittedName>
</protein>
<dbReference type="HOGENOM" id="CLU_1531182_0_0_4"/>
<accession>A1VQX3</accession>
<dbReference type="KEGG" id="pna:Pnap_2749"/>
<evidence type="ECO:0000313" key="2">
    <source>
        <dbReference type="EMBL" id="ABM38051.1"/>
    </source>
</evidence>
<proteinExistence type="predicted"/>
<sequence>MGALAATVIGAAAVSASDDADKAKQSAEEEAKRLIALEKEQTLQKERASRKASERGRIRAEATISLQQALDSLEPIIRKEGNLAFDFDGIRNFAGNTIRAPRSPFSKSVKLLGFKADDKVLQRLGKLESMGYFEKLAASEALLTDLAHIITLENEITALERIERRIETINENGNA</sequence>
<evidence type="ECO:0000256" key="1">
    <source>
        <dbReference type="SAM" id="Coils"/>
    </source>
</evidence>
<evidence type="ECO:0000313" key="3">
    <source>
        <dbReference type="Proteomes" id="UP000000644"/>
    </source>
</evidence>
<gene>
    <name evidence="2" type="ordered locus">Pnap_2749</name>
</gene>
<dbReference type="AlphaFoldDB" id="A1VQX3"/>
<keyword evidence="1" id="KW-0175">Coiled coil</keyword>
<feature type="coiled-coil region" evidence="1">
    <location>
        <begin position="17"/>
        <end position="44"/>
    </location>
</feature>
<reference evidence="3" key="1">
    <citation type="journal article" date="2009" name="Environ. Microbiol.">
        <title>The genome of Polaromonas naphthalenivorans strain CJ2, isolated from coal tar-contaminated sediment, reveals physiological and metabolic versatility and evolution through extensive horizontal gene transfer.</title>
        <authorList>
            <person name="Yagi J.M."/>
            <person name="Sims D."/>
            <person name="Brettin T."/>
            <person name="Bruce D."/>
            <person name="Madsen E.L."/>
        </authorList>
    </citation>
    <scope>NUCLEOTIDE SEQUENCE [LARGE SCALE GENOMIC DNA]</scope>
    <source>
        <strain evidence="3">CJ2</strain>
    </source>
</reference>
<name>A1VQX3_POLNA</name>
<dbReference type="STRING" id="365044.Pnap_2749"/>
<dbReference type="Proteomes" id="UP000000644">
    <property type="component" value="Chromosome"/>
</dbReference>
<organism evidence="2 3">
    <name type="scientific">Polaromonas naphthalenivorans (strain CJ2)</name>
    <dbReference type="NCBI Taxonomy" id="365044"/>
    <lineage>
        <taxon>Bacteria</taxon>
        <taxon>Pseudomonadati</taxon>
        <taxon>Pseudomonadota</taxon>
        <taxon>Betaproteobacteria</taxon>
        <taxon>Burkholderiales</taxon>
        <taxon>Comamonadaceae</taxon>
        <taxon>Polaromonas</taxon>
    </lineage>
</organism>